<feature type="chain" id="PRO_5017193666" evidence="2">
    <location>
        <begin position="23"/>
        <end position="379"/>
    </location>
</feature>
<feature type="compositionally biased region" description="Basic and acidic residues" evidence="1">
    <location>
        <begin position="162"/>
        <end position="174"/>
    </location>
</feature>
<feature type="compositionally biased region" description="Basic and acidic residues" evidence="1">
    <location>
        <begin position="125"/>
        <end position="142"/>
    </location>
</feature>
<name>A0A395S918_FUSSP</name>
<evidence type="ECO:0000256" key="1">
    <source>
        <dbReference type="SAM" id="MobiDB-lite"/>
    </source>
</evidence>
<feature type="signal peptide" evidence="2">
    <location>
        <begin position="1"/>
        <end position="22"/>
    </location>
</feature>
<dbReference type="EMBL" id="PXOF01000068">
    <property type="protein sequence ID" value="RGP68592.1"/>
    <property type="molecule type" value="Genomic_DNA"/>
</dbReference>
<comment type="caution">
    <text evidence="3">The sequence shown here is derived from an EMBL/GenBank/DDBJ whole genome shotgun (WGS) entry which is preliminary data.</text>
</comment>
<evidence type="ECO:0000256" key="2">
    <source>
        <dbReference type="SAM" id="SignalP"/>
    </source>
</evidence>
<dbReference type="PROSITE" id="PS51257">
    <property type="entry name" value="PROKAR_LIPOPROTEIN"/>
    <property type="match status" value="1"/>
</dbReference>
<feature type="compositionally biased region" description="Basic residues" evidence="1">
    <location>
        <begin position="183"/>
        <end position="194"/>
    </location>
</feature>
<dbReference type="AlphaFoldDB" id="A0A395S918"/>
<keyword evidence="2" id="KW-0732">Signal</keyword>
<feature type="region of interest" description="Disordered" evidence="1">
    <location>
        <begin position="125"/>
        <end position="200"/>
    </location>
</feature>
<dbReference type="Proteomes" id="UP000266152">
    <property type="component" value="Unassembled WGS sequence"/>
</dbReference>
<protein>
    <submittedName>
        <fullName evidence="3">Uncharacterized protein</fullName>
    </submittedName>
</protein>
<sequence length="379" mass="44129">MRCTTLYSLFVFLGIVACLVDSTPCIKNTASPNEYKKKKKGGKDKRCIRQEAWHHEVHYHHGGQYLINTTGTLIEPDGKNFLPGKYNADDKKYKYYKIVKDKNRNDEDYGDKDDGRARNRKITHIHDDFLLPSRNTDKRPETGKGSVNWTPRQAWRAFGSSAKRDNHAPTDGKKSISVPSERHSKRSNHEKRHAKGEVFSPPYPFTMDEVVAMKEVSVTIEQNGKDPIAINVIIRNNSKMNVTVMARNSPVDKDAFKLGHFRVYPDETRINFAPEKEGYDWYHRPMGKFSRPSDPRKEYLESDLTHLRPNETVKQTIIIPSGNREENEQWLNMMRHAKKIKMRVEGKWFAIGAWDKEPRWSRHVDFKYVSNTIDLEIPR</sequence>
<gene>
    <name evidence="3" type="ORF">FSPOR_5229</name>
</gene>
<keyword evidence="4" id="KW-1185">Reference proteome</keyword>
<accession>A0A395S918</accession>
<evidence type="ECO:0000313" key="4">
    <source>
        <dbReference type="Proteomes" id="UP000266152"/>
    </source>
</evidence>
<organism evidence="3 4">
    <name type="scientific">Fusarium sporotrichioides</name>
    <dbReference type="NCBI Taxonomy" id="5514"/>
    <lineage>
        <taxon>Eukaryota</taxon>
        <taxon>Fungi</taxon>
        <taxon>Dikarya</taxon>
        <taxon>Ascomycota</taxon>
        <taxon>Pezizomycotina</taxon>
        <taxon>Sordariomycetes</taxon>
        <taxon>Hypocreomycetidae</taxon>
        <taxon>Hypocreales</taxon>
        <taxon>Nectriaceae</taxon>
        <taxon>Fusarium</taxon>
    </lineage>
</organism>
<evidence type="ECO:0000313" key="3">
    <source>
        <dbReference type="EMBL" id="RGP68592.1"/>
    </source>
</evidence>
<proteinExistence type="predicted"/>
<reference evidence="3 4" key="1">
    <citation type="journal article" date="2018" name="PLoS Pathog.">
        <title>Evolution of structural diversity of trichothecenes, a family of toxins produced by plant pathogenic and entomopathogenic fungi.</title>
        <authorList>
            <person name="Proctor R.H."/>
            <person name="McCormick S.P."/>
            <person name="Kim H.S."/>
            <person name="Cardoza R.E."/>
            <person name="Stanley A.M."/>
            <person name="Lindo L."/>
            <person name="Kelly A."/>
            <person name="Brown D.W."/>
            <person name="Lee T."/>
            <person name="Vaughan M.M."/>
            <person name="Alexander N.J."/>
            <person name="Busman M."/>
            <person name="Gutierrez S."/>
        </authorList>
    </citation>
    <scope>NUCLEOTIDE SEQUENCE [LARGE SCALE GENOMIC DNA]</scope>
    <source>
        <strain evidence="3 4">NRRL 3299</strain>
    </source>
</reference>